<dbReference type="AlphaFoldDB" id="A0A2U3LQR1"/>
<evidence type="ECO:0000313" key="2">
    <source>
        <dbReference type="Proteomes" id="UP000238916"/>
    </source>
</evidence>
<reference evidence="2" key="1">
    <citation type="submission" date="2018-02" db="EMBL/GenBank/DDBJ databases">
        <authorList>
            <person name="Hausmann B."/>
        </authorList>
    </citation>
    <scope>NUCLEOTIDE SEQUENCE [LARGE SCALE GENOMIC DNA]</scope>
    <source>
        <strain evidence="2">Peat soil MAG SbF1</strain>
    </source>
</reference>
<accession>A0A2U3LQR1</accession>
<dbReference type="EMBL" id="OMOF01000712">
    <property type="protein sequence ID" value="SPF54164.1"/>
    <property type="molecule type" value="Genomic_DNA"/>
</dbReference>
<dbReference type="Proteomes" id="UP000238916">
    <property type="component" value="Unassembled WGS sequence"/>
</dbReference>
<proteinExistence type="predicted"/>
<evidence type="ECO:0000313" key="1">
    <source>
        <dbReference type="EMBL" id="SPF54164.1"/>
    </source>
</evidence>
<sequence>MYIQARTVLVCALAIKKTDVMQIGTVLTCMYMHMRTVPICIPICL</sequence>
<gene>
    <name evidence="1" type="ORF">SBF1_740005</name>
</gene>
<name>A0A2U3LQR1_9FIRM</name>
<organism evidence="1 2">
    <name type="scientific">Candidatus Desulfosporosinus infrequens</name>
    <dbReference type="NCBI Taxonomy" id="2043169"/>
    <lineage>
        <taxon>Bacteria</taxon>
        <taxon>Bacillati</taxon>
        <taxon>Bacillota</taxon>
        <taxon>Clostridia</taxon>
        <taxon>Eubacteriales</taxon>
        <taxon>Desulfitobacteriaceae</taxon>
        <taxon>Desulfosporosinus</taxon>
    </lineage>
</organism>
<protein>
    <submittedName>
        <fullName evidence="1">Uncharacterized protein</fullName>
    </submittedName>
</protein>